<accession>A0A8H6MF99</accession>
<evidence type="ECO:0008006" key="3">
    <source>
        <dbReference type="Google" id="ProtNLM"/>
    </source>
</evidence>
<comment type="caution">
    <text evidence="1">The sequence shown here is derived from an EMBL/GenBank/DDBJ whole genome shotgun (WGS) entry which is preliminary data.</text>
</comment>
<protein>
    <recommendedName>
        <fullName evidence="3">F-box domain-containing protein</fullName>
    </recommendedName>
</protein>
<organism evidence="1 2">
    <name type="scientific">Ephemerocybe angulata</name>
    <dbReference type="NCBI Taxonomy" id="980116"/>
    <lineage>
        <taxon>Eukaryota</taxon>
        <taxon>Fungi</taxon>
        <taxon>Dikarya</taxon>
        <taxon>Basidiomycota</taxon>
        <taxon>Agaricomycotina</taxon>
        <taxon>Agaricomycetes</taxon>
        <taxon>Agaricomycetidae</taxon>
        <taxon>Agaricales</taxon>
        <taxon>Agaricineae</taxon>
        <taxon>Psathyrellaceae</taxon>
        <taxon>Ephemerocybe</taxon>
    </lineage>
</organism>
<dbReference type="OrthoDB" id="2882101at2759"/>
<reference evidence="1 2" key="1">
    <citation type="submission" date="2020-07" db="EMBL/GenBank/DDBJ databases">
        <title>Comparative genomics of pyrophilous fungi reveals a link between fire events and developmental genes.</title>
        <authorList>
            <consortium name="DOE Joint Genome Institute"/>
            <person name="Steindorff A.S."/>
            <person name="Carver A."/>
            <person name="Calhoun S."/>
            <person name="Stillman K."/>
            <person name="Liu H."/>
            <person name="Lipzen A."/>
            <person name="Pangilinan J."/>
            <person name="Labutti K."/>
            <person name="Bruns T.D."/>
            <person name="Grigoriev I.V."/>
        </authorList>
    </citation>
    <scope>NUCLEOTIDE SEQUENCE [LARGE SCALE GENOMIC DNA]</scope>
    <source>
        <strain evidence="1 2">CBS 144469</strain>
    </source>
</reference>
<proteinExistence type="predicted"/>
<dbReference type="Proteomes" id="UP000521943">
    <property type="component" value="Unassembled WGS sequence"/>
</dbReference>
<keyword evidence="2" id="KW-1185">Reference proteome</keyword>
<dbReference type="AlphaFoldDB" id="A0A8H6MF99"/>
<evidence type="ECO:0000313" key="2">
    <source>
        <dbReference type="Proteomes" id="UP000521943"/>
    </source>
</evidence>
<evidence type="ECO:0000313" key="1">
    <source>
        <dbReference type="EMBL" id="KAF6763714.1"/>
    </source>
</evidence>
<dbReference type="EMBL" id="JACGCI010000005">
    <property type="protein sequence ID" value="KAF6763714.1"/>
    <property type="molecule type" value="Genomic_DNA"/>
</dbReference>
<sequence>MRAIESLPQETIDMIVDTVAQPLYSSDNRLTTTRYTNSDVTMARKTLQNLSLTSPRFRRQSRVHLFRKLRVKNTEDGGREELETTLERWSAAPELASFARAVEVCMDFRSCRALGPQALRGGTGTTLRRENQGLLAKVLAQVHNIQEIDFAHVPLFDGNDLRGYADVEERRIVVKWDGIRKDLRKAMTRMLVVRSGESLKRFKVSGFKEVPLRDLASLKSLERLEIPSSTMTFAVDGGDRAWGNAQTPELPWNLTSLNAASGFNVLGNPLSAGIYERLTELRLVIGTMEANSAAWNIVDGARNTLKSLKLDYSPHRTQPNLIFNCLGETKYAPRDLPACSQLEELTISIFAQQESARLGYIASVPSSIPDLLSCIVQGRRFPALKNFRAFIEAQVSLAQLDAPAIKLVDRSLGWKKLDEILASDEELPALEAMTVSVNPEIVDATGSQIFDEDDEELVDQMQDVLCRMAEDELVEALCKTRRRMERL</sequence>
<gene>
    <name evidence="1" type="ORF">DFP72DRAFT_873238</name>
</gene>
<name>A0A8H6MF99_9AGAR</name>